<dbReference type="SUPFAM" id="SSF47923">
    <property type="entry name" value="Ypt/Rab-GAP domain of gyp1p"/>
    <property type="match status" value="2"/>
</dbReference>
<feature type="region of interest" description="Disordered" evidence="2">
    <location>
        <begin position="178"/>
        <end position="197"/>
    </location>
</feature>
<feature type="compositionally biased region" description="Acidic residues" evidence="2">
    <location>
        <begin position="270"/>
        <end position="279"/>
    </location>
</feature>
<evidence type="ECO:0000256" key="1">
    <source>
        <dbReference type="SAM" id="Coils"/>
    </source>
</evidence>
<dbReference type="InParanoid" id="A0A078AP81"/>
<sequence length="622" mass="72812">MQQSDFGFQGQSGGLNNFNKQSNMFKESQLKIMQLESDIKLKEMKLNLLQLQNQTRTAEHSETMRQLQDQINKIQKEKKELIMSKDEQIQTLNQEINSLEQQLIQAKLDAATIKSQLQEERNKALILKRQIKDVHKVSQIQMASKGNMGLTSSGHKPRESNMDFLKNLKLENKSKAYSSSNKSSFIGGSSEYQTNNGAERVQGSNQDYADHLIEHNEQWSQKKAIQISDAFKEDNYSQSQKDQYGVEENKRSESKADDEEYQSVQMKPFEDEDWNEEMDNQSKLKEALRAVLRAKLYEQVQDKDTVKTWVEQFLPKLKSSKDHSKIQTQKKFKEALKKGIPSEIRGLVWQQLIGNELRITDQLFKLLLERAELSEQNADKDPVFRKNLKVIEEDLHRTFGELGHFRYGNKLYQPLRNVLIAYSVRINKFQIHQQMLRPDLGYVQGMSYVAGSILLHCEGEIEAFKCFSNLMNRDLLFNFYSFDMEKVNIIFHVFMTLMREKLPKMYQVFKQTNLSCSIFLFEWIVALYSNIFPLETSAKIWDQYLFYGDFFLIKVAIGICSSLEQNVASNNFEMMVLLFKNVRNFVTEDMLLDSLKLVKFNKKEYDKLKRQIENTPNLERLI</sequence>
<organism evidence="4 5">
    <name type="scientific">Stylonychia lemnae</name>
    <name type="common">Ciliate</name>
    <dbReference type="NCBI Taxonomy" id="5949"/>
    <lineage>
        <taxon>Eukaryota</taxon>
        <taxon>Sar</taxon>
        <taxon>Alveolata</taxon>
        <taxon>Ciliophora</taxon>
        <taxon>Intramacronucleata</taxon>
        <taxon>Spirotrichea</taxon>
        <taxon>Stichotrichia</taxon>
        <taxon>Sporadotrichida</taxon>
        <taxon>Oxytrichidae</taxon>
        <taxon>Stylonychinae</taxon>
        <taxon>Stylonychia</taxon>
    </lineage>
</organism>
<dbReference type="EMBL" id="CCKQ01011224">
    <property type="protein sequence ID" value="CDW82768.1"/>
    <property type="molecule type" value="Genomic_DNA"/>
</dbReference>
<evidence type="ECO:0000313" key="5">
    <source>
        <dbReference type="Proteomes" id="UP000039865"/>
    </source>
</evidence>
<dbReference type="Gene3D" id="1.10.8.270">
    <property type="entry name" value="putative rabgap domain of human tbc1 domain family member 14 like domains"/>
    <property type="match status" value="1"/>
</dbReference>
<evidence type="ECO:0000259" key="3">
    <source>
        <dbReference type="PROSITE" id="PS50086"/>
    </source>
</evidence>
<dbReference type="Pfam" id="PF00566">
    <property type="entry name" value="RabGAP-TBC"/>
    <property type="match status" value="1"/>
</dbReference>
<feature type="coiled-coil region" evidence="1">
    <location>
        <begin position="32"/>
        <end position="130"/>
    </location>
</feature>
<dbReference type="OrthoDB" id="435695at2759"/>
<dbReference type="PANTHER" id="PTHR47219:SF9">
    <property type="entry name" value="GTPASE ACTIVATING PROTEIN AND CENTROSOME-ASSOCIATED, ISOFORM B"/>
    <property type="match status" value="1"/>
</dbReference>
<feature type="domain" description="Rab-GAP TBC" evidence="3">
    <location>
        <begin position="339"/>
        <end position="548"/>
    </location>
</feature>
<dbReference type="PANTHER" id="PTHR47219">
    <property type="entry name" value="RAB GTPASE-ACTIVATING PROTEIN 1-LIKE"/>
    <property type="match status" value="1"/>
</dbReference>
<evidence type="ECO:0000313" key="4">
    <source>
        <dbReference type="EMBL" id="CDW82768.1"/>
    </source>
</evidence>
<dbReference type="PROSITE" id="PS50086">
    <property type="entry name" value="TBC_RABGAP"/>
    <property type="match status" value="1"/>
</dbReference>
<dbReference type="SMART" id="SM00164">
    <property type="entry name" value="TBC"/>
    <property type="match status" value="1"/>
</dbReference>
<feature type="compositionally biased region" description="Low complexity" evidence="2">
    <location>
        <begin position="178"/>
        <end position="190"/>
    </location>
</feature>
<dbReference type="InterPro" id="IPR000195">
    <property type="entry name" value="Rab-GAP-TBC_dom"/>
</dbReference>
<dbReference type="AlphaFoldDB" id="A0A078AP81"/>
<gene>
    <name evidence="4" type="primary">Contig2332.g2512</name>
    <name evidence="4" type="ORF">STYLEM_11803</name>
</gene>
<name>A0A078AP81_STYLE</name>
<keyword evidence="5" id="KW-1185">Reference proteome</keyword>
<proteinExistence type="predicted"/>
<dbReference type="Gene3D" id="1.10.10.750">
    <property type="entry name" value="Ypt/Rab-GAP domain of gyp1p, domain 1"/>
    <property type="match status" value="1"/>
</dbReference>
<dbReference type="Gene3D" id="1.10.472.80">
    <property type="entry name" value="Ypt/Rab-GAP domain of gyp1p, domain 3"/>
    <property type="match status" value="1"/>
</dbReference>
<dbReference type="GO" id="GO:0031267">
    <property type="term" value="F:small GTPase binding"/>
    <property type="evidence" value="ECO:0007669"/>
    <property type="project" value="TreeGrafter"/>
</dbReference>
<reference evidence="4 5" key="1">
    <citation type="submission" date="2014-06" db="EMBL/GenBank/DDBJ databases">
        <authorList>
            <person name="Swart Estienne"/>
        </authorList>
    </citation>
    <scope>NUCLEOTIDE SEQUENCE [LARGE SCALE GENOMIC DNA]</scope>
    <source>
        <strain evidence="4 5">130c</strain>
    </source>
</reference>
<dbReference type="OMA" id="SEMMIME"/>
<protein>
    <submittedName>
        <fullName evidence="4">Tbc1 domain family member 14</fullName>
    </submittedName>
</protein>
<dbReference type="InterPro" id="IPR050302">
    <property type="entry name" value="Rab_GAP_TBC_domain"/>
</dbReference>
<dbReference type="InterPro" id="IPR035969">
    <property type="entry name" value="Rab-GAP_TBC_sf"/>
</dbReference>
<keyword evidence="1" id="KW-0175">Coiled coil</keyword>
<evidence type="ECO:0000256" key="2">
    <source>
        <dbReference type="SAM" id="MobiDB-lite"/>
    </source>
</evidence>
<accession>A0A078AP81</accession>
<dbReference type="GO" id="GO:0005096">
    <property type="term" value="F:GTPase activator activity"/>
    <property type="evidence" value="ECO:0007669"/>
    <property type="project" value="TreeGrafter"/>
</dbReference>
<feature type="region of interest" description="Disordered" evidence="2">
    <location>
        <begin position="231"/>
        <end position="280"/>
    </location>
</feature>
<dbReference type="Proteomes" id="UP000039865">
    <property type="component" value="Unassembled WGS sequence"/>
</dbReference>